<dbReference type="AlphaFoldDB" id="A0A2V4BCI5"/>
<accession>A0A2V4BCI5</accession>
<protein>
    <recommendedName>
        <fullName evidence="1">CRIB domain-containing protein</fullName>
    </recommendedName>
</protein>
<name>A0A2V4BCI5_9PSEU</name>
<keyword evidence="3" id="KW-1185">Reference proteome</keyword>
<organism evidence="2 3">
    <name type="scientific">Prauserella muralis</name>
    <dbReference type="NCBI Taxonomy" id="588067"/>
    <lineage>
        <taxon>Bacteria</taxon>
        <taxon>Bacillati</taxon>
        <taxon>Actinomycetota</taxon>
        <taxon>Actinomycetes</taxon>
        <taxon>Pseudonocardiales</taxon>
        <taxon>Pseudonocardiaceae</taxon>
        <taxon>Prauserella</taxon>
    </lineage>
</organism>
<evidence type="ECO:0000313" key="2">
    <source>
        <dbReference type="EMBL" id="PXY32761.1"/>
    </source>
</evidence>
<dbReference type="InterPro" id="IPR000095">
    <property type="entry name" value="CRIB_dom"/>
</dbReference>
<dbReference type="Pfam" id="PF08012">
    <property type="entry name" value="DUF1702"/>
    <property type="match status" value="1"/>
</dbReference>
<evidence type="ECO:0000259" key="1">
    <source>
        <dbReference type="PROSITE" id="PS50108"/>
    </source>
</evidence>
<feature type="domain" description="CRIB" evidence="1">
    <location>
        <begin position="91"/>
        <end position="105"/>
    </location>
</feature>
<dbReference type="EMBL" id="MASW01000001">
    <property type="protein sequence ID" value="PXY32761.1"/>
    <property type="molecule type" value="Genomic_DNA"/>
</dbReference>
<proteinExistence type="predicted"/>
<evidence type="ECO:0000313" key="3">
    <source>
        <dbReference type="Proteomes" id="UP000249915"/>
    </source>
</evidence>
<gene>
    <name evidence="2" type="ORF">BAY60_06460</name>
</gene>
<dbReference type="InterPro" id="IPR012964">
    <property type="entry name" value="DUF1702"/>
</dbReference>
<dbReference type="PROSITE" id="PS50108">
    <property type="entry name" value="CRIB"/>
    <property type="match status" value="1"/>
</dbReference>
<comment type="caution">
    <text evidence="2">The sequence shown here is derived from an EMBL/GenBank/DDBJ whole genome shotgun (WGS) entry which is preliminary data.</text>
</comment>
<dbReference type="Proteomes" id="UP000249915">
    <property type="component" value="Unassembled WGS sequence"/>
</dbReference>
<sequence>MLRQDLALADFGARRFRLRSGAAREQLETSARSFLAGFNAAAEWRSEDRLASDIAAIDAPMRGFAFEGAGMACALLDILTCARGRRTRALLDGPGSDYRHLIHVGTGWAFAKLRLRPGPWARTGTDPLLRWLAWDGFGFHQGFFHSDRVVGGTRVEPGLTGDRRAIRDQGLGRALWFHECADPDGVALRIAEFPAGRRGDLWSGIGLAATYAGGVSADELALLAGHAGTYRAELAQGCAFASAARRLSGIVPRHTETAAAVLAGAPVAVAAGWTDQAMARLGPHDGTSGQYQRWRAEIRQLWTGHVQGEQ</sequence>
<reference evidence="2 3" key="1">
    <citation type="submission" date="2016-07" db="EMBL/GenBank/DDBJ databases">
        <title>Draft genome sequence of Prauserella muralis DSM 45305, isolated from a mould-covered wall in an indoor environment.</title>
        <authorList>
            <person name="Ruckert C."/>
            <person name="Albersmeier A."/>
            <person name="Jiang C.-L."/>
            <person name="Jiang Y."/>
            <person name="Kalinowski J."/>
            <person name="Schneider O."/>
            <person name="Winkler A."/>
            <person name="Zotchev S.B."/>
        </authorList>
    </citation>
    <scope>NUCLEOTIDE SEQUENCE [LARGE SCALE GENOMIC DNA]</scope>
    <source>
        <strain evidence="2 3">DSM 45305</strain>
    </source>
</reference>